<dbReference type="AlphaFoldDB" id="A0A1Y2A499"/>
<keyword evidence="4" id="KW-1185">Reference proteome</keyword>
<reference evidence="3 4" key="1">
    <citation type="submission" date="2016-07" db="EMBL/GenBank/DDBJ databases">
        <title>Pervasive Adenine N6-methylation of Active Genes in Fungi.</title>
        <authorList>
            <consortium name="DOE Joint Genome Institute"/>
            <person name="Mondo S.J."/>
            <person name="Dannebaum R.O."/>
            <person name="Kuo R.C."/>
            <person name="Labutti K."/>
            <person name="Haridas S."/>
            <person name="Kuo A."/>
            <person name="Salamov A."/>
            <person name="Ahrendt S.R."/>
            <person name="Lipzen A."/>
            <person name="Sullivan W."/>
            <person name="Andreopoulos W.B."/>
            <person name="Clum A."/>
            <person name="Lindquist E."/>
            <person name="Daum C."/>
            <person name="Ramamoorthy G.K."/>
            <person name="Gryganskyi A."/>
            <person name="Culley D."/>
            <person name="Magnuson J.K."/>
            <person name="James T.Y."/>
            <person name="O'Malley M.A."/>
            <person name="Stajich J.E."/>
            <person name="Spatafora J.W."/>
            <person name="Visel A."/>
            <person name="Grigoriev I.V."/>
        </authorList>
    </citation>
    <scope>NUCLEOTIDE SEQUENCE [LARGE SCALE GENOMIC DNA]</scope>
    <source>
        <strain evidence="3 4">CBS 115471</strain>
    </source>
</reference>
<comment type="caution">
    <text evidence="3">The sequence shown here is derived from an EMBL/GenBank/DDBJ whole genome shotgun (WGS) entry which is preliminary data.</text>
</comment>
<feature type="signal peptide" evidence="1">
    <location>
        <begin position="1"/>
        <end position="16"/>
    </location>
</feature>
<dbReference type="Proteomes" id="UP000193144">
    <property type="component" value="Unassembled WGS sequence"/>
</dbReference>
<feature type="chain" id="PRO_5011988168" description="Mei2-like C-terminal RNA recognition motif domain-containing protein" evidence="1">
    <location>
        <begin position="17"/>
        <end position="120"/>
    </location>
</feature>
<feature type="domain" description="Mei2-like C-terminal RNA recognition motif" evidence="2">
    <location>
        <begin position="6"/>
        <end position="86"/>
    </location>
</feature>
<dbReference type="Pfam" id="PF04059">
    <property type="entry name" value="RRM_2"/>
    <property type="match status" value="1"/>
</dbReference>
<dbReference type="EMBL" id="MCFA01000013">
    <property type="protein sequence ID" value="ORY17318.1"/>
    <property type="molecule type" value="Genomic_DNA"/>
</dbReference>
<evidence type="ECO:0000313" key="3">
    <source>
        <dbReference type="EMBL" id="ORY17318.1"/>
    </source>
</evidence>
<protein>
    <recommendedName>
        <fullName evidence="2">Mei2-like C-terminal RNA recognition motif domain-containing protein</fullName>
    </recommendedName>
</protein>
<gene>
    <name evidence="3" type="ORF">BCR34DRAFT_597109</name>
</gene>
<accession>A0A1Y2A499</accession>
<evidence type="ECO:0000313" key="4">
    <source>
        <dbReference type="Proteomes" id="UP000193144"/>
    </source>
</evidence>
<dbReference type="InterPro" id="IPR007201">
    <property type="entry name" value="Mei2-like_Rrm_C"/>
</dbReference>
<proteinExistence type="predicted"/>
<sequence length="120" mass="13422">MNYLTLLVILNEFCFGMYDFAYLRKDFKTGPNVGYGFVNFCHTDGFVNFWHTNGVLAILDNMANRQRPGHTSNRPCEISYATVQGLRSRAPPACWNDGGESWKSKEGTALARTKSLSGST</sequence>
<evidence type="ECO:0000256" key="1">
    <source>
        <dbReference type="SAM" id="SignalP"/>
    </source>
</evidence>
<evidence type="ECO:0000259" key="2">
    <source>
        <dbReference type="Pfam" id="PF04059"/>
    </source>
</evidence>
<name>A0A1Y2A499_9PLEO</name>
<keyword evidence="1" id="KW-0732">Signal</keyword>
<dbReference type="OrthoDB" id="417481at2759"/>
<dbReference type="STRING" id="1231657.A0A1Y2A499"/>
<organism evidence="3 4">
    <name type="scientific">Clohesyomyces aquaticus</name>
    <dbReference type="NCBI Taxonomy" id="1231657"/>
    <lineage>
        <taxon>Eukaryota</taxon>
        <taxon>Fungi</taxon>
        <taxon>Dikarya</taxon>
        <taxon>Ascomycota</taxon>
        <taxon>Pezizomycotina</taxon>
        <taxon>Dothideomycetes</taxon>
        <taxon>Pleosporomycetidae</taxon>
        <taxon>Pleosporales</taxon>
        <taxon>Lindgomycetaceae</taxon>
        <taxon>Clohesyomyces</taxon>
    </lineage>
</organism>